<keyword evidence="4" id="KW-0732">Signal</keyword>
<keyword evidence="1 3" id="KW-0378">Hydrolase</keyword>
<comment type="similarity">
    <text evidence="3">Belongs to the glycosyl hydrolase 5 (cellulase A) family.</text>
</comment>
<evidence type="ECO:0000256" key="4">
    <source>
        <dbReference type="SAM" id="SignalP"/>
    </source>
</evidence>
<feature type="signal peptide" evidence="4">
    <location>
        <begin position="1"/>
        <end position="25"/>
    </location>
</feature>
<name>A0ABT7K1M6_9HYPH</name>
<dbReference type="SUPFAM" id="SSF51445">
    <property type="entry name" value="(Trans)glycosidases"/>
    <property type="match status" value="1"/>
</dbReference>
<dbReference type="PANTHER" id="PTHR31297">
    <property type="entry name" value="GLUCAN ENDO-1,6-BETA-GLUCOSIDASE B"/>
    <property type="match status" value="1"/>
</dbReference>
<keyword evidence="2 3" id="KW-0326">Glycosidase</keyword>
<dbReference type="Pfam" id="PF00150">
    <property type="entry name" value="Cellulase"/>
    <property type="match status" value="1"/>
</dbReference>
<evidence type="ECO:0000256" key="2">
    <source>
        <dbReference type="ARBA" id="ARBA00023295"/>
    </source>
</evidence>
<dbReference type="InterPro" id="IPR001547">
    <property type="entry name" value="Glyco_hydro_5"/>
</dbReference>
<dbReference type="InterPro" id="IPR017853">
    <property type="entry name" value="GH"/>
</dbReference>
<evidence type="ECO:0000259" key="5">
    <source>
        <dbReference type="Pfam" id="PF00150"/>
    </source>
</evidence>
<evidence type="ECO:0000313" key="7">
    <source>
        <dbReference type="Proteomes" id="UP001172645"/>
    </source>
</evidence>
<proteinExistence type="inferred from homology"/>
<dbReference type="EMBL" id="JARFYM010000030">
    <property type="protein sequence ID" value="MDL2402487.1"/>
    <property type="molecule type" value="Genomic_DNA"/>
</dbReference>
<protein>
    <submittedName>
        <fullName evidence="6">Cellulase family glycosylhydrolase</fullName>
    </submittedName>
</protein>
<evidence type="ECO:0000256" key="1">
    <source>
        <dbReference type="ARBA" id="ARBA00022801"/>
    </source>
</evidence>
<evidence type="ECO:0000256" key="3">
    <source>
        <dbReference type="RuleBase" id="RU361153"/>
    </source>
</evidence>
<dbReference type="Gene3D" id="3.20.20.80">
    <property type="entry name" value="Glycosidases"/>
    <property type="match status" value="1"/>
</dbReference>
<comment type="caution">
    <text evidence="6">The sequence shown here is derived from an EMBL/GenBank/DDBJ whole genome shotgun (WGS) entry which is preliminary data.</text>
</comment>
<gene>
    <name evidence="6" type="ORF">PY649_26685</name>
</gene>
<feature type="domain" description="Glycoside hydrolase family 5" evidence="5">
    <location>
        <begin position="89"/>
        <end position="349"/>
    </location>
</feature>
<keyword evidence="7" id="KW-1185">Reference proteome</keyword>
<accession>A0ABT7K1M6</accession>
<evidence type="ECO:0000313" key="6">
    <source>
        <dbReference type="EMBL" id="MDL2402487.1"/>
    </source>
</evidence>
<dbReference type="Proteomes" id="UP001172645">
    <property type="component" value="Unassembled WGS sequence"/>
</dbReference>
<organism evidence="6 7">
    <name type="scientific">Rhizobium mayense</name>
    <dbReference type="NCBI Taxonomy" id="1312184"/>
    <lineage>
        <taxon>Bacteria</taxon>
        <taxon>Pseudomonadati</taxon>
        <taxon>Pseudomonadota</taxon>
        <taxon>Alphaproteobacteria</taxon>
        <taxon>Hyphomicrobiales</taxon>
        <taxon>Rhizobiaceae</taxon>
        <taxon>Rhizobium/Agrobacterium group</taxon>
        <taxon>Rhizobium</taxon>
    </lineage>
</organism>
<feature type="chain" id="PRO_5045369435" evidence="4">
    <location>
        <begin position="26"/>
        <end position="425"/>
    </location>
</feature>
<reference evidence="6" key="1">
    <citation type="submission" date="2023-06" db="EMBL/GenBank/DDBJ databases">
        <title>Phylogenetic Diversity of Rhizobium strains.</title>
        <authorList>
            <person name="Moura F.T."/>
            <person name="Helene L.C.F."/>
            <person name="Hungria M."/>
        </authorList>
    </citation>
    <scope>NUCLEOTIDE SEQUENCE</scope>
    <source>
        <strain evidence="6">CCGE526</strain>
    </source>
</reference>
<dbReference type="InterPro" id="IPR050386">
    <property type="entry name" value="Glycosyl_hydrolase_5"/>
</dbReference>
<dbReference type="PANTHER" id="PTHR31297:SF13">
    <property type="entry name" value="PUTATIVE-RELATED"/>
    <property type="match status" value="1"/>
</dbReference>
<sequence length="425" mass="47847">MKNHLLAFAVLLAVSLGLLSPEAHAQGFVHADHQRIADGNGKPLILRGMALGGWMVQEGYMLGLSNLGAQRVIRSRISEIIGARKTEQFYRSWRDNAVTKADIDAMAGWGFNSVRLPMHWNLFIKDRAGKSGTGKIVWNEEGFRRVDALIAWLKADRMVLILDLHAAPGGQGNDLAISDRDPQKPSLWESGDNQTKMIALWAEIARRYKDEPTIAGYDLLNEPNWGFQDKADIHGCSETGNKPLQDLYERTIRAIRSVDTNHMLIIEGNCWGNNYAGLLPVADRNTVLSYHKYWTATTQESIEPFLKLRAQYDMPLWNGETGENSNDWYSRAVELAEKNDIGWSMWPLKKIGSNNPLEIPSNTQYRRLASYLRGEGKKPKADEAFAGLMRLAAHSRFDRNIRHADVIDALFRAPNSGRPISDQKP</sequence>
<dbReference type="RefSeq" id="WP_285871878.1">
    <property type="nucleotide sequence ID" value="NZ_JARFYM010000030.1"/>
</dbReference>